<sequence length="74" mass="8319">MGFDERARVQLIDRKTEHLGTATSEPGCLSRPFRQSGSTDVLDLVFPCVTCLTSYCGRINWVVPDNEPHHRCQA</sequence>
<dbReference type="InParanoid" id="A0A2K1L456"/>
<keyword evidence="3" id="KW-1185">Reference proteome</keyword>
<dbReference type="AlphaFoldDB" id="A0A2K1L456"/>
<dbReference type="Gramene" id="Pp3c2_33860V3.2">
    <property type="protein sequence ID" value="PAC:32936633.CDS.1"/>
    <property type="gene ID" value="Pp3c2_33860"/>
</dbReference>
<evidence type="ECO:0000313" key="1">
    <source>
        <dbReference type="EMBL" id="PNR60809.1"/>
    </source>
</evidence>
<reference evidence="2" key="3">
    <citation type="submission" date="2020-12" db="UniProtKB">
        <authorList>
            <consortium name="EnsemblPlants"/>
        </authorList>
    </citation>
    <scope>IDENTIFICATION</scope>
</reference>
<dbReference type="EnsemblPlants" id="Pp3c2_33860V3.1">
    <property type="protein sequence ID" value="PAC:32936632.CDS.1"/>
    <property type="gene ID" value="Pp3c2_33860"/>
</dbReference>
<proteinExistence type="predicted"/>
<reference evidence="1 3" key="2">
    <citation type="journal article" date="2018" name="Plant J.">
        <title>The Physcomitrella patens chromosome-scale assembly reveals moss genome structure and evolution.</title>
        <authorList>
            <person name="Lang D."/>
            <person name="Ullrich K.K."/>
            <person name="Murat F."/>
            <person name="Fuchs J."/>
            <person name="Jenkins J."/>
            <person name="Haas F.B."/>
            <person name="Piednoel M."/>
            <person name="Gundlach H."/>
            <person name="Van Bel M."/>
            <person name="Meyberg R."/>
            <person name="Vives C."/>
            <person name="Morata J."/>
            <person name="Symeonidi A."/>
            <person name="Hiss M."/>
            <person name="Muchero W."/>
            <person name="Kamisugi Y."/>
            <person name="Saleh O."/>
            <person name="Blanc G."/>
            <person name="Decker E.L."/>
            <person name="van Gessel N."/>
            <person name="Grimwood J."/>
            <person name="Hayes R.D."/>
            <person name="Graham S.W."/>
            <person name="Gunter L.E."/>
            <person name="McDaniel S.F."/>
            <person name="Hoernstein S.N.W."/>
            <person name="Larsson A."/>
            <person name="Li F.W."/>
            <person name="Perroud P.F."/>
            <person name="Phillips J."/>
            <person name="Ranjan P."/>
            <person name="Rokshar D.S."/>
            <person name="Rothfels C.J."/>
            <person name="Schneider L."/>
            <person name="Shu S."/>
            <person name="Stevenson D.W."/>
            <person name="Thummler F."/>
            <person name="Tillich M."/>
            <person name="Villarreal Aguilar J.C."/>
            <person name="Widiez T."/>
            <person name="Wong G.K."/>
            <person name="Wymore A."/>
            <person name="Zhang Y."/>
            <person name="Zimmer A.D."/>
            <person name="Quatrano R.S."/>
            <person name="Mayer K.F.X."/>
            <person name="Goodstein D."/>
            <person name="Casacuberta J.M."/>
            <person name="Vandepoele K."/>
            <person name="Reski R."/>
            <person name="Cuming A.C."/>
            <person name="Tuskan G.A."/>
            <person name="Maumus F."/>
            <person name="Salse J."/>
            <person name="Schmutz J."/>
            <person name="Rensing S.A."/>
        </authorList>
    </citation>
    <scope>NUCLEOTIDE SEQUENCE [LARGE SCALE GENOMIC DNA]</scope>
    <source>
        <strain evidence="2 3">cv. Gransden 2004</strain>
    </source>
</reference>
<evidence type="ECO:0000313" key="2">
    <source>
        <dbReference type="EnsemblPlants" id="PAC:32936632.CDS.1"/>
    </source>
</evidence>
<gene>
    <name evidence="1" type="ORF">PHYPA_003602</name>
</gene>
<dbReference type="Proteomes" id="UP000006727">
    <property type="component" value="Chromosome 2"/>
</dbReference>
<organism evidence="1">
    <name type="scientific">Physcomitrium patens</name>
    <name type="common">Spreading-leaved earth moss</name>
    <name type="synonym">Physcomitrella patens</name>
    <dbReference type="NCBI Taxonomy" id="3218"/>
    <lineage>
        <taxon>Eukaryota</taxon>
        <taxon>Viridiplantae</taxon>
        <taxon>Streptophyta</taxon>
        <taxon>Embryophyta</taxon>
        <taxon>Bryophyta</taxon>
        <taxon>Bryophytina</taxon>
        <taxon>Bryopsida</taxon>
        <taxon>Funariidae</taxon>
        <taxon>Funariales</taxon>
        <taxon>Funariaceae</taxon>
        <taxon>Physcomitrium</taxon>
    </lineage>
</organism>
<reference evidence="1 3" key="1">
    <citation type="journal article" date="2008" name="Science">
        <title>The Physcomitrella genome reveals evolutionary insights into the conquest of land by plants.</title>
        <authorList>
            <person name="Rensing S."/>
            <person name="Lang D."/>
            <person name="Zimmer A."/>
            <person name="Terry A."/>
            <person name="Salamov A."/>
            <person name="Shapiro H."/>
            <person name="Nishiyama T."/>
            <person name="Perroud P.-F."/>
            <person name="Lindquist E."/>
            <person name="Kamisugi Y."/>
            <person name="Tanahashi T."/>
            <person name="Sakakibara K."/>
            <person name="Fujita T."/>
            <person name="Oishi K."/>
            <person name="Shin-I T."/>
            <person name="Kuroki Y."/>
            <person name="Toyoda A."/>
            <person name="Suzuki Y."/>
            <person name="Hashimoto A."/>
            <person name="Yamaguchi K."/>
            <person name="Sugano A."/>
            <person name="Kohara Y."/>
            <person name="Fujiyama A."/>
            <person name="Anterola A."/>
            <person name="Aoki S."/>
            <person name="Ashton N."/>
            <person name="Barbazuk W.B."/>
            <person name="Barker E."/>
            <person name="Bennetzen J."/>
            <person name="Bezanilla M."/>
            <person name="Blankenship R."/>
            <person name="Cho S.H."/>
            <person name="Dutcher S."/>
            <person name="Estelle M."/>
            <person name="Fawcett J.A."/>
            <person name="Gundlach H."/>
            <person name="Hanada K."/>
            <person name="Heyl A."/>
            <person name="Hicks K.A."/>
            <person name="Hugh J."/>
            <person name="Lohr M."/>
            <person name="Mayer K."/>
            <person name="Melkozernov A."/>
            <person name="Murata T."/>
            <person name="Nelson D."/>
            <person name="Pils B."/>
            <person name="Prigge M."/>
            <person name="Reiss B."/>
            <person name="Renner T."/>
            <person name="Rombauts S."/>
            <person name="Rushton P."/>
            <person name="Sanderfoot A."/>
            <person name="Schween G."/>
            <person name="Shiu S.-H."/>
            <person name="Stueber K."/>
            <person name="Theodoulou F.L."/>
            <person name="Tu H."/>
            <person name="Van de Peer Y."/>
            <person name="Verrier P.J."/>
            <person name="Waters E."/>
            <person name="Wood A."/>
            <person name="Yang L."/>
            <person name="Cove D."/>
            <person name="Cuming A."/>
            <person name="Hasebe M."/>
            <person name="Lucas S."/>
            <person name="Mishler D.B."/>
            <person name="Reski R."/>
            <person name="Grigoriev I."/>
            <person name="Quatrano R.S."/>
            <person name="Boore J.L."/>
        </authorList>
    </citation>
    <scope>NUCLEOTIDE SEQUENCE [LARGE SCALE GENOMIC DNA]</scope>
    <source>
        <strain evidence="2 3">cv. Gransden 2004</strain>
    </source>
</reference>
<evidence type="ECO:0000313" key="3">
    <source>
        <dbReference type="Proteomes" id="UP000006727"/>
    </source>
</evidence>
<dbReference type="Gramene" id="Pp3c2_33860V3.1">
    <property type="protein sequence ID" value="PAC:32936632.CDS.1"/>
    <property type="gene ID" value="Pp3c2_33860"/>
</dbReference>
<protein>
    <submittedName>
        <fullName evidence="1 2">Uncharacterized protein</fullName>
    </submittedName>
</protein>
<name>A0A2K1L456_PHYPA</name>
<accession>A0A2K1L456</accession>
<dbReference type="EnsemblPlants" id="Pp3c2_33860V3.2">
    <property type="protein sequence ID" value="PAC:32936633.CDS.1"/>
    <property type="gene ID" value="Pp3c2_33860"/>
</dbReference>
<dbReference type="EMBL" id="ABEU02000002">
    <property type="protein sequence ID" value="PNR60809.1"/>
    <property type="molecule type" value="Genomic_DNA"/>
</dbReference>